<name>A0AAU9RPE2_THLAR</name>
<dbReference type="GO" id="GO:0003973">
    <property type="term" value="F:(S)-2-hydroxy-acid oxidase activity"/>
    <property type="evidence" value="ECO:0007669"/>
    <property type="project" value="UniProtKB-EC"/>
</dbReference>
<reference evidence="8 9" key="1">
    <citation type="submission" date="2022-03" db="EMBL/GenBank/DDBJ databases">
        <authorList>
            <person name="Nunn A."/>
            <person name="Chopra R."/>
            <person name="Nunn A."/>
            <person name="Contreras Garrido A."/>
        </authorList>
    </citation>
    <scope>NUCLEOTIDE SEQUENCE [LARGE SCALE GENOMIC DNA]</scope>
</reference>
<evidence type="ECO:0000256" key="3">
    <source>
        <dbReference type="ARBA" id="ARBA00022594"/>
    </source>
</evidence>
<accession>A0AAU9RPE2</accession>
<evidence type="ECO:0000256" key="1">
    <source>
        <dbReference type="ARBA" id="ARBA00001917"/>
    </source>
</evidence>
<gene>
    <name evidence="8" type="ORF">TAV2_LOCUS5791</name>
</gene>
<evidence type="ECO:0000256" key="5">
    <source>
        <dbReference type="ARBA" id="ARBA00022643"/>
    </source>
</evidence>
<dbReference type="AlphaFoldDB" id="A0AAU9RPE2"/>
<dbReference type="PANTHER" id="PTHR10578:SF107">
    <property type="entry name" value="2-HYDROXYACID OXIDASE 1"/>
    <property type="match status" value="1"/>
</dbReference>
<dbReference type="GO" id="GO:0009854">
    <property type="term" value="P:oxidative photosynthetic carbon pathway"/>
    <property type="evidence" value="ECO:0007669"/>
    <property type="project" value="UniProtKB-KW"/>
</dbReference>
<feature type="non-terminal residue" evidence="8">
    <location>
        <position position="1"/>
    </location>
</feature>
<sequence>TLSSWANSSVEEVASKWPGILFFHLYLVRRAEKAGFQTIALAVDIPMLVCRESDINNRFTLLPNLTFKNDSAENEVE</sequence>
<dbReference type="InterPro" id="IPR013785">
    <property type="entry name" value="Aldolase_TIM"/>
</dbReference>
<feature type="domain" description="FMN-dependent dehydrogenase" evidence="7">
    <location>
        <begin position="1"/>
        <end position="69"/>
    </location>
</feature>
<dbReference type="EMBL" id="OU466858">
    <property type="protein sequence ID" value="CAH2047095.1"/>
    <property type="molecule type" value="Genomic_DNA"/>
</dbReference>
<keyword evidence="5" id="KW-0288">FMN</keyword>
<evidence type="ECO:0000256" key="6">
    <source>
        <dbReference type="ARBA" id="ARBA00036241"/>
    </source>
</evidence>
<evidence type="ECO:0000256" key="4">
    <source>
        <dbReference type="ARBA" id="ARBA00022630"/>
    </source>
</evidence>
<protein>
    <recommendedName>
        <fullName evidence="7">FMN-dependent dehydrogenase domain-containing protein</fullName>
    </recommendedName>
</protein>
<dbReference type="GO" id="GO:0005777">
    <property type="term" value="C:peroxisome"/>
    <property type="evidence" value="ECO:0007669"/>
    <property type="project" value="TreeGrafter"/>
</dbReference>
<dbReference type="Gene3D" id="3.20.20.70">
    <property type="entry name" value="Aldolase class I"/>
    <property type="match status" value="1"/>
</dbReference>
<evidence type="ECO:0000313" key="8">
    <source>
        <dbReference type="EMBL" id="CAH2047095.1"/>
    </source>
</evidence>
<keyword evidence="9" id="KW-1185">Reference proteome</keyword>
<organism evidence="8 9">
    <name type="scientific">Thlaspi arvense</name>
    <name type="common">Field penny-cress</name>
    <dbReference type="NCBI Taxonomy" id="13288"/>
    <lineage>
        <taxon>Eukaryota</taxon>
        <taxon>Viridiplantae</taxon>
        <taxon>Streptophyta</taxon>
        <taxon>Embryophyta</taxon>
        <taxon>Tracheophyta</taxon>
        <taxon>Spermatophyta</taxon>
        <taxon>Magnoliopsida</taxon>
        <taxon>eudicotyledons</taxon>
        <taxon>Gunneridae</taxon>
        <taxon>Pentapetalae</taxon>
        <taxon>rosids</taxon>
        <taxon>malvids</taxon>
        <taxon>Brassicales</taxon>
        <taxon>Brassicaceae</taxon>
        <taxon>Thlaspideae</taxon>
        <taxon>Thlaspi</taxon>
    </lineage>
</organism>
<dbReference type="SUPFAM" id="SSF51395">
    <property type="entry name" value="FMN-linked oxidoreductases"/>
    <property type="match status" value="1"/>
</dbReference>
<dbReference type="InterPro" id="IPR000262">
    <property type="entry name" value="FMN-dep_DH"/>
</dbReference>
<evidence type="ECO:0000259" key="7">
    <source>
        <dbReference type="Pfam" id="PF01070"/>
    </source>
</evidence>
<keyword evidence="4" id="KW-0285">Flavoprotein</keyword>
<comment type="pathway">
    <text evidence="2">Photosynthesis; photorespiration; glycine from 2-phosphoglycolate: step 2/3.</text>
</comment>
<feature type="non-terminal residue" evidence="8">
    <location>
        <position position="77"/>
    </location>
</feature>
<comment type="cofactor">
    <cofactor evidence="1">
        <name>FMN</name>
        <dbReference type="ChEBI" id="CHEBI:58210"/>
    </cofactor>
</comment>
<dbReference type="Pfam" id="PF01070">
    <property type="entry name" value="FMN_dh"/>
    <property type="match status" value="1"/>
</dbReference>
<dbReference type="PANTHER" id="PTHR10578">
    <property type="entry name" value="S -2-HYDROXY-ACID OXIDASE-RELATED"/>
    <property type="match status" value="1"/>
</dbReference>
<proteinExistence type="predicted"/>
<comment type="catalytic activity">
    <reaction evidence="6">
        <text>glycolate + O2 = glyoxylate + H2O2</text>
        <dbReference type="Rhea" id="RHEA:25311"/>
        <dbReference type="ChEBI" id="CHEBI:15379"/>
        <dbReference type="ChEBI" id="CHEBI:16240"/>
        <dbReference type="ChEBI" id="CHEBI:29805"/>
        <dbReference type="ChEBI" id="CHEBI:36655"/>
        <dbReference type="EC" id="1.1.3.15"/>
    </reaction>
    <physiologicalReaction direction="left-to-right" evidence="6">
        <dbReference type="Rhea" id="RHEA:25312"/>
    </physiologicalReaction>
</comment>
<evidence type="ECO:0000256" key="2">
    <source>
        <dbReference type="ARBA" id="ARBA00004923"/>
    </source>
</evidence>
<evidence type="ECO:0000313" key="9">
    <source>
        <dbReference type="Proteomes" id="UP000836841"/>
    </source>
</evidence>
<keyword evidence="3" id="KW-0323">Glycolate pathway</keyword>
<dbReference type="Proteomes" id="UP000836841">
    <property type="component" value="Chromosome 2"/>
</dbReference>